<evidence type="ECO:0000256" key="1">
    <source>
        <dbReference type="SAM" id="MobiDB-lite"/>
    </source>
</evidence>
<evidence type="ECO:0000313" key="4">
    <source>
        <dbReference type="Proteomes" id="UP000070457"/>
    </source>
</evidence>
<feature type="region of interest" description="Disordered" evidence="1">
    <location>
        <begin position="1"/>
        <end position="20"/>
    </location>
</feature>
<keyword evidence="2" id="KW-0812">Transmembrane</keyword>
<dbReference type="EMBL" id="JYNZ01000002">
    <property type="protein sequence ID" value="KXK27368.1"/>
    <property type="molecule type" value="Genomic_DNA"/>
</dbReference>
<reference evidence="3 4" key="1">
    <citation type="submission" date="2015-02" db="EMBL/GenBank/DDBJ databases">
        <title>Improved understanding of the partial-nitritation anammox process through 23 genomes representing the majority of the microbial community.</title>
        <authorList>
            <person name="Speth D.R."/>
            <person name="In T Zandt M."/>
            <person name="Guerrero Cruz S."/>
            <person name="Jetten M.S."/>
            <person name="Dutilh B.E."/>
        </authorList>
    </citation>
    <scope>NUCLEOTIDE SEQUENCE [LARGE SCALE GENOMIC DNA]</scope>
    <source>
        <strain evidence="3">OLB20</strain>
    </source>
</reference>
<dbReference type="Proteomes" id="UP000070457">
    <property type="component" value="Unassembled WGS sequence"/>
</dbReference>
<organism evidence="3 4">
    <name type="scientific">candidate division WS6 bacterium OLB20</name>
    <dbReference type="NCBI Taxonomy" id="1617426"/>
    <lineage>
        <taxon>Bacteria</taxon>
        <taxon>Candidatus Dojkabacteria</taxon>
    </lineage>
</organism>
<dbReference type="AlphaFoldDB" id="A0A136M0D6"/>
<feature type="transmembrane region" description="Helical" evidence="2">
    <location>
        <begin position="32"/>
        <end position="51"/>
    </location>
</feature>
<feature type="compositionally biased region" description="Polar residues" evidence="1">
    <location>
        <begin position="1"/>
        <end position="18"/>
    </location>
</feature>
<dbReference type="STRING" id="1617426.TR69_WS6001000244"/>
<protein>
    <submittedName>
        <fullName evidence="3">Uncharacterized protein</fullName>
    </submittedName>
</protein>
<accession>A0A136M0D6</accession>
<evidence type="ECO:0000256" key="2">
    <source>
        <dbReference type="SAM" id="Phobius"/>
    </source>
</evidence>
<keyword evidence="2" id="KW-0472">Membrane</keyword>
<proteinExistence type="predicted"/>
<gene>
    <name evidence="3" type="ORF">TR69_WS6001000244</name>
</gene>
<sequence>MRRHTVTITRDFGQQSEQPAEKKTVKIRVMPIHAAGICALIILICAGIVLLRQPAPAATVITQQKTQEVVSRRSVINAEFVQSTDSTVTFTDPGGNEYTYAFDPEVLARQNSVAPDNLIKGDQILVYTGEQDGTAVIERIRFR</sequence>
<evidence type="ECO:0000313" key="3">
    <source>
        <dbReference type="EMBL" id="KXK27368.1"/>
    </source>
</evidence>
<comment type="caution">
    <text evidence="3">The sequence shown here is derived from an EMBL/GenBank/DDBJ whole genome shotgun (WGS) entry which is preliminary data.</text>
</comment>
<name>A0A136M0D6_9BACT</name>
<keyword evidence="2" id="KW-1133">Transmembrane helix</keyword>